<dbReference type="EMBL" id="CP120628">
    <property type="protein sequence ID" value="WEW58430.1"/>
    <property type="molecule type" value="Genomic_DNA"/>
</dbReference>
<dbReference type="PROSITE" id="PS50102">
    <property type="entry name" value="RRM"/>
    <property type="match status" value="2"/>
</dbReference>
<feature type="compositionally biased region" description="Basic and acidic residues" evidence="4">
    <location>
        <begin position="84"/>
        <end position="94"/>
    </location>
</feature>
<feature type="region of interest" description="Disordered" evidence="4">
    <location>
        <begin position="279"/>
        <end position="315"/>
    </location>
</feature>
<evidence type="ECO:0000259" key="5">
    <source>
        <dbReference type="PROSITE" id="PS50102"/>
    </source>
</evidence>
<reference evidence="6" key="1">
    <citation type="submission" date="2023-03" db="EMBL/GenBank/DDBJ databases">
        <title>Emydomyces testavorans Genome Sequence.</title>
        <authorList>
            <person name="Hoyer L."/>
        </authorList>
    </citation>
    <scope>NUCLEOTIDE SEQUENCE</scope>
    <source>
        <strain evidence="6">16-2883</strain>
    </source>
</reference>
<evidence type="ECO:0000256" key="3">
    <source>
        <dbReference type="PROSITE-ProRule" id="PRU00176"/>
    </source>
</evidence>
<sequence>MKMFSLGRALRRGVCLPSSQAFVKPVSTITIAPRVVSSSRAAGLVIRQRRWLSEDVKPELSETVSSSTLEHEPQETMQNGGQRNFERGPSDHTSSDFMGAPSVRFTKPVLRDPPTPKSSIYVGNLFFDVTAEDLKNEFSKCGTVEVARVIYDPRGISRGFAYLKFRDVETAQKAVTLMHGQLFEGRRLAVNFAQNENFLKSQNDPNKPPTRTLFIGNMSFEMTDRDLNELFKDVQNVIDVRVAVDRRTGQARGFAHAEFVDAESAQKAYELLKGKAPYGRPLRLDYSHSSNRVRTAESNEPEGSEPQSDSSQPMA</sequence>
<dbReference type="PANTHER" id="PTHR23236">
    <property type="entry name" value="EUKARYOTIC TRANSLATION INITIATION FACTOR 4B/4H"/>
    <property type="match status" value="1"/>
</dbReference>
<dbReference type="SUPFAM" id="SSF54928">
    <property type="entry name" value="RNA-binding domain, RBD"/>
    <property type="match status" value="2"/>
</dbReference>
<keyword evidence="7" id="KW-1185">Reference proteome</keyword>
<evidence type="ECO:0000256" key="2">
    <source>
        <dbReference type="ARBA" id="ARBA00022884"/>
    </source>
</evidence>
<evidence type="ECO:0000313" key="7">
    <source>
        <dbReference type="Proteomes" id="UP001219355"/>
    </source>
</evidence>
<dbReference type="GO" id="GO:0003723">
    <property type="term" value="F:RNA binding"/>
    <property type="evidence" value="ECO:0007669"/>
    <property type="project" value="UniProtKB-UniRule"/>
</dbReference>
<protein>
    <recommendedName>
        <fullName evidence="5">RRM domain-containing protein</fullName>
    </recommendedName>
</protein>
<keyword evidence="1" id="KW-0677">Repeat</keyword>
<evidence type="ECO:0000256" key="1">
    <source>
        <dbReference type="ARBA" id="ARBA00022737"/>
    </source>
</evidence>
<name>A0AAF0DK30_9EURO</name>
<feature type="domain" description="RRM" evidence="5">
    <location>
        <begin position="118"/>
        <end position="195"/>
    </location>
</feature>
<dbReference type="InterPro" id="IPR035979">
    <property type="entry name" value="RBD_domain_sf"/>
</dbReference>
<proteinExistence type="predicted"/>
<dbReference type="Pfam" id="PF00076">
    <property type="entry name" value="RRM_1"/>
    <property type="match status" value="2"/>
</dbReference>
<dbReference type="InterPro" id="IPR000504">
    <property type="entry name" value="RRM_dom"/>
</dbReference>
<dbReference type="AlphaFoldDB" id="A0AAF0DK30"/>
<dbReference type="PANTHER" id="PTHR23236:SF119">
    <property type="entry name" value="NUCLEAR RNA-BINDING PROTEIN SART-3"/>
    <property type="match status" value="1"/>
</dbReference>
<evidence type="ECO:0000256" key="4">
    <source>
        <dbReference type="SAM" id="MobiDB-lite"/>
    </source>
</evidence>
<feature type="domain" description="RRM" evidence="5">
    <location>
        <begin position="211"/>
        <end position="289"/>
    </location>
</feature>
<dbReference type="Proteomes" id="UP001219355">
    <property type="component" value="Chromosome 2"/>
</dbReference>
<dbReference type="InterPro" id="IPR012677">
    <property type="entry name" value="Nucleotide-bd_a/b_plait_sf"/>
</dbReference>
<feature type="compositionally biased region" description="Polar residues" evidence="4">
    <location>
        <begin position="287"/>
        <end position="298"/>
    </location>
</feature>
<dbReference type="CDD" id="cd00590">
    <property type="entry name" value="RRM_SF"/>
    <property type="match status" value="1"/>
</dbReference>
<organism evidence="6 7">
    <name type="scientific">Emydomyces testavorans</name>
    <dbReference type="NCBI Taxonomy" id="2070801"/>
    <lineage>
        <taxon>Eukaryota</taxon>
        <taxon>Fungi</taxon>
        <taxon>Dikarya</taxon>
        <taxon>Ascomycota</taxon>
        <taxon>Pezizomycotina</taxon>
        <taxon>Eurotiomycetes</taxon>
        <taxon>Eurotiomycetidae</taxon>
        <taxon>Onygenales</taxon>
        <taxon>Nannizziopsiaceae</taxon>
        <taxon>Emydomyces</taxon>
    </lineage>
</organism>
<gene>
    <name evidence="6" type="ORF">PRK78_003898</name>
</gene>
<evidence type="ECO:0000313" key="6">
    <source>
        <dbReference type="EMBL" id="WEW58430.1"/>
    </source>
</evidence>
<keyword evidence="2 3" id="KW-0694">RNA-binding</keyword>
<feature type="region of interest" description="Disordered" evidence="4">
    <location>
        <begin position="62"/>
        <end position="98"/>
    </location>
</feature>
<dbReference type="Gene3D" id="3.30.70.330">
    <property type="match status" value="2"/>
</dbReference>
<accession>A0AAF0DK30</accession>
<dbReference type="SMART" id="SM00360">
    <property type="entry name" value="RRM"/>
    <property type="match status" value="2"/>
</dbReference>
<feature type="compositionally biased region" description="Polar residues" evidence="4">
    <location>
        <begin position="305"/>
        <end position="315"/>
    </location>
</feature>